<keyword evidence="4" id="KW-1185">Reference proteome</keyword>
<evidence type="ECO:0000313" key="4">
    <source>
        <dbReference type="Proteomes" id="UP000275267"/>
    </source>
</evidence>
<dbReference type="OrthoDB" id="10630057at2759"/>
<sequence length="131" mass="14466">MRCPRLRSLRAKVDYTVRASTGQPKCFCDALADKCSINGKITLETLEEVDITGFTGAAEEMQLVSLLFESSSSMKRMTLRGGTKRKPKTISLKRKRGEEGGGGDDADDTIVGEQLMKKIPSTDRGCWRFAK</sequence>
<reference evidence="4" key="1">
    <citation type="journal article" date="2019" name="Nat. Commun.">
        <title>The genome of broomcorn millet.</title>
        <authorList>
            <person name="Zou C."/>
            <person name="Miki D."/>
            <person name="Li D."/>
            <person name="Tang Q."/>
            <person name="Xiao L."/>
            <person name="Rajput S."/>
            <person name="Deng P."/>
            <person name="Jia W."/>
            <person name="Huang R."/>
            <person name="Zhang M."/>
            <person name="Sun Y."/>
            <person name="Hu J."/>
            <person name="Fu X."/>
            <person name="Schnable P.S."/>
            <person name="Li F."/>
            <person name="Zhang H."/>
            <person name="Feng B."/>
            <person name="Zhu X."/>
            <person name="Liu R."/>
            <person name="Schnable J.C."/>
            <person name="Zhu J.-K."/>
            <person name="Zhang H."/>
        </authorList>
    </citation>
    <scope>NUCLEOTIDE SEQUENCE [LARGE SCALE GENOMIC DNA]</scope>
</reference>
<organism evidence="3 4">
    <name type="scientific">Panicum miliaceum</name>
    <name type="common">Proso millet</name>
    <name type="synonym">Broomcorn millet</name>
    <dbReference type="NCBI Taxonomy" id="4540"/>
    <lineage>
        <taxon>Eukaryota</taxon>
        <taxon>Viridiplantae</taxon>
        <taxon>Streptophyta</taxon>
        <taxon>Embryophyta</taxon>
        <taxon>Tracheophyta</taxon>
        <taxon>Spermatophyta</taxon>
        <taxon>Magnoliopsida</taxon>
        <taxon>Liliopsida</taxon>
        <taxon>Poales</taxon>
        <taxon>Poaceae</taxon>
        <taxon>PACMAD clade</taxon>
        <taxon>Panicoideae</taxon>
        <taxon>Panicodae</taxon>
        <taxon>Paniceae</taxon>
        <taxon>Panicinae</taxon>
        <taxon>Panicum</taxon>
        <taxon>Panicum sect. Panicum</taxon>
    </lineage>
</organism>
<proteinExistence type="predicted"/>
<accession>A0A3L6RHG2</accession>
<dbReference type="Proteomes" id="UP000275267">
    <property type="component" value="Unassembled WGS sequence"/>
</dbReference>
<evidence type="ECO:0000256" key="1">
    <source>
        <dbReference type="SAM" id="MobiDB-lite"/>
    </source>
</evidence>
<comment type="caution">
    <text evidence="3">The sequence shown here is derived from an EMBL/GenBank/DDBJ whole genome shotgun (WGS) entry which is preliminary data.</text>
</comment>
<name>A0A3L6RHG2_PANMI</name>
<dbReference type="EMBL" id="PQIB02000008">
    <property type="protein sequence ID" value="RLN03471.1"/>
    <property type="molecule type" value="Genomic_DNA"/>
</dbReference>
<dbReference type="InterPro" id="IPR006566">
    <property type="entry name" value="FBD"/>
</dbReference>
<feature type="compositionally biased region" description="Acidic residues" evidence="1">
    <location>
        <begin position="101"/>
        <end position="110"/>
    </location>
</feature>
<gene>
    <name evidence="3" type="ORF">C2845_PM13G25010</name>
</gene>
<feature type="compositionally biased region" description="Basic residues" evidence="1">
    <location>
        <begin position="82"/>
        <end position="95"/>
    </location>
</feature>
<feature type="region of interest" description="Disordered" evidence="1">
    <location>
        <begin position="77"/>
        <end position="111"/>
    </location>
</feature>
<dbReference type="AlphaFoldDB" id="A0A3L6RHG2"/>
<feature type="domain" description="FBD" evidence="2">
    <location>
        <begin position="43"/>
        <end position="79"/>
    </location>
</feature>
<evidence type="ECO:0000313" key="3">
    <source>
        <dbReference type="EMBL" id="RLN03471.1"/>
    </source>
</evidence>
<protein>
    <recommendedName>
        <fullName evidence="2">FBD domain-containing protein</fullName>
    </recommendedName>
</protein>
<dbReference type="Pfam" id="PF08387">
    <property type="entry name" value="FBD"/>
    <property type="match status" value="1"/>
</dbReference>
<evidence type="ECO:0000259" key="2">
    <source>
        <dbReference type="Pfam" id="PF08387"/>
    </source>
</evidence>